<keyword evidence="4" id="KW-0539">Nucleus</keyword>
<feature type="compositionally biased region" description="Basic residues" evidence="7">
    <location>
        <begin position="1012"/>
        <end position="1025"/>
    </location>
</feature>
<protein>
    <recommendedName>
        <fullName evidence="8">RRM domain-containing protein</fullName>
    </recommendedName>
</protein>
<gene>
    <name evidence="9" type="ORF">GFSPODELE1_LOCUS8172</name>
</gene>
<keyword evidence="6" id="KW-0175">Coiled coil</keyword>
<name>A0ABP1DV39_9APHY</name>
<evidence type="ECO:0000256" key="5">
    <source>
        <dbReference type="PROSITE-ProRule" id="PRU00176"/>
    </source>
</evidence>
<feature type="compositionally biased region" description="Basic and acidic residues" evidence="7">
    <location>
        <begin position="415"/>
        <end position="437"/>
    </location>
</feature>
<feature type="region of interest" description="Disordered" evidence="7">
    <location>
        <begin position="280"/>
        <end position="315"/>
    </location>
</feature>
<evidence type="ECO:0000256" key="4">
    <source>
        <dbReference type="ARBA" id="ARBA00023242"/>
    </source>
</evidence>
<proteinExistence type="predicted"/>
<feature type="compositionally biased region" description="Basic and acidic residues" evidence="7">
    <location>
        <begin position="61"/>
        <end position="74"/>
    </location>
</feature>
<evidence type="ECO:0000256" key="2">
    <source>
        <dbReference type="ARBA" id="ARBA00022737"/>
    </source>
</evidence>
<dbReference type="InterPro" id="IPR012677">
    <property type="entry name" value="Nucleotide-bd_a/b_plait_sf"/>
</dbReference>
<feature type="compositionally biased region" description="Acidic residues" evidence="7">
    <location>
        <begin position="788"/>
        <end position="803"/>
    </location>
</feature>
<evidence type="ECO:0000259" key="8">
    <source>
        <dbReference type="PROSITE" id="PS50102"/>
    </source>
</evidence>
<comment type="subcellular location">
    <subcellularLocation>
        <location evidence="1">Nucleus</location>
    </subcellularLocation>
</comment>
<evidence type="ECO:0000256" key="7">
    <source>
        <dbReference type="SAM" id="MobiDB-lite"/>
    </source>
</evidence>
<feature type="domain" description="RRM" evidence="8">
    <location>
        <begin position="198"/>
        <end position="276"/>
    </location>
</feature>
<dbReference type="PANTHER" id="PTHR48039:SF5">
    <property type="entry name" value="RNA-BINDING PROTEIN 28"/>
    <property type="match status" value="1"/>
</dbReference>
<dbReference type="Proteomes" id="UP001497453">
    <property type="component" value="Chromosome 6"/>
</dbReference>
<feature type="compositionally biased region" description="Low complexity" evidence="7">
    <location>
        <begin position="282"/>
        <end position="295"/>
    </location>
</feature>
<organism evidence="9 10">
    <name type="scientific">Somion occarium</name>
    <dbReference type="NCBI Taxonomy" id="3059160"/>
    <lineage>
        <taxon>Eukaryota</taxon>
        <taxon>Fungi</taxon>
        <taxon>Dikarya</taxon>
        <taxon>Basidiomycota</taxon>
        <taxon>Agaricomycotina</taxon>
        <taxon>Agaricomycetes</taxon>
        <taxon>Polyporales</taxon>
        <taxon>Cerrenaceae</taxon>
        <taxon>Somion</taxon>
    </lineage>
</organism>
<feature type="compositionally biased region" description="Acidic residues" evidence="7">
    <location>
        <begin position="438"/>
        <end position="460"/>
    </location>
</feature>
<dbReference type="Gene3D" id="3.30.70.330">
    <property type="match status" value="5"/>
</dbReference>
<keyword evidence="3 5" id="KW-0694">RNA-binding</keyword>
<feature type="compositionally biased region" description="Polar residues" evidence="7">
    <location>
        <begin position="986"/>
        <end position="1008"/>
    </location>
</feature>
<accession>A0ABP1DV39</accession>
<dbReference type="InterPro" id="IPR000504">
    <property type="entry name" value="RRM_dom"/>
</dbReference>
<feature type="compositionally biased region" description="Acidic residues" evidence="7">
    <location>
        <begin position="499"/>
        <end position="517"/>
    </location>
</feature>
<feature type="region of interest" description="Disordered" evidence="7">
    <location>
        <begin position="485"/>
        <end position="563"/>
    </location>
</feature>
<feature type="domain" description="RRM" evidence="8">
    <location>
        <begin position="77"/>
        <end position="159"/>
    </location>
</feature>
<dbReference type="InterPro" id="IPR035979">
    <property type="entry name" value="RBD_domain_sf"/>
</dbReference>
<feature type="compositionally biased region" description="Basic and acidic residues" evidence="7">
    <location>
        <begin position="963"/>
        <end position="972"/>
    </location>
</feature>
<feature type="region of interest" description="Disordered" evidence="7">
    <location>
        <begin position="157"/>
        <end position="189"/>
    </location>
</feature>
<evidence type="ECO:0000313" key="10">
    <source>
        <dbReference type="Proteomes" id="UP001497453"/>
    </source>
</evidence>
<dbReference type="PROSITE" id="PS50102">
    <property type="entry name" value="RRM"/>
    <property type="match status" value="4"/>
</dbReference>
<feature type="compositionally biased region" description="Acidic residues" evidence="7">
    <location>
        <begin position="527"/>
        <end position="548"/>
    </location>
</feature>
<evidence type="ECO:0000313" key="9">
    <source>
        <dbReference type="EMBL" id="CAL1711094.1"/>
    </source>
</evidence>
<sequence length="1025" mass="114185">MLQEILLLSQTIADRFTNNFETLHSDSFAEHSVSTEQLYPCVICFPGNLSKMDEASTSLGKRKEREEGSTESKPHGSTVFVSNLPYSVTSTDLNTLFSDLGPVRSAFVVLDQGSGSSKGVGYVSFAIREDAEATYDKANGGSDPIVLEGRKLRVQWADSKHHKEKHEKDGEDVKKEPKPARISKPIHPAGPKDPLAIRTIVVSGLPTSIDSKALWKKVRKYKGAEKVDWPIQKDGLEDKSTAHVLFSTPAAAQEAVSKLHAHVFKGALLSVTLKKRLDGLAKPSTKPSKSSKQTPALDADMKTPAANGASGPAPSRASRLIVRNLPWNVTEQDLRAVFLPYGPIYSIHIPVKEPEAKSEDSSERSKLRAKGYAFVWMLSKKDAEAAIEGANGTRVRAGMAEALVRDKQKKKKLLREEKKFEKARKEREAKQKGKDGKVEDEEEEDEEKGSDEEGEEDEMDVLAPSAERVIAVDWALSKDKWEEAKAKIQEENDEKKEADEDANEDESGSDASSDEEDGHIGVHHGDSDEEGSNGSRDDDEMNVDEEEENPGKPQLPPPETGTTLFVRNVPFEATEDELRTTFRAFGPLRYARITMDHETGRSRGTGFVCFWNKADADKAIEQSDILRQETTGGDTSAPKKNPFTLPSLLTPDPSASMAQNLVLQGRTLDVIRAVTRDEAGKLKEAGERQREKADKRNLYLLREGLILPNTPAAQLLSATEVENRTQSFNARRALLRSNPSLYVSRTRLSVRQLPLFVSERMLKRLAIHAVRAFQAEVKAGTRTGLTEDELTEIVEGPDEDEDESHSVKGKDKAKGKAKGRNTGVKQAKVVRQQDRVDPVTGKGRSRGYGFLEMGKHADALRVLRWANNNPEVSKLVAEWWKEELEDLVKLEKKKEKKEEGRLERLKNELEQGPKKNAKGSLIVEFSIENVQVVKRRAAHQQEQKTVPSDTKKPSRRMSLTSVKTEKEEEQDHPRKKRRTSEPQPKPSTLKSDVQESQESPKKQGTQIGSLIGRKRKERKGKKRTS</sequence>
<feature type="domain" description="RRM" evidence="8">
    <location>
        <begin position="318"/>
        <end position="402"/>
    </location>
</feature>
<dbReference type="CDD" id="cd12676">
    <property type="entry name" value="RRM3_Nop4p"/>
    <property type="match status" value="1"/>
</dbReference>
<dbReference type="InterPro" id="IPR051945">
    <property type="entry name" value="RRM_MRD1_RNA_proc_ribogen"/>
</dbReference>
<evidence type="ECO:0000256" key="3">
    <source>
        <dbReference type="ARBA" id="ARBA00022884"/>
    </source>
</evidence>
<dbReference type="EMBL" id="OZ037949">
    <property type="protein sequence ID" value="CAL1711094.1"/>
    <property type="molecule type" value="Genomic_DNA"/>
</dbReference>
<dbReference type="Pfam" id="PF00076">
    <property type="entry name" value="RRM_1"/>
    <property type="match status" value="3"/>
</dbReference>
<evidence type="ECO:0000256" key="1">
    <source>
        <dbReference type="ARBA" id="ARBA00004123"/>
    </source>
</evidence>
<dbReference type="SMART" id="SM00360">
    <property type="entry name" value="RRM"/>
    <property type="match status" value="5"/>
</dbReference>
<keyword evidence="10" id="KW-1185">Reference proteome</keyword>
<dbReference type="CDD" id="cd00590">
    <property type="entry name" value="RRM_SF"/>
    <property type="match status" value="1"/>
</dbReference>
<evidence type="ECO:0000256" key="6">
    <source>
        <dbReference type="SAM" id="Coils"/>
    </source>
</evidence>
<feature type="coiled-coil region" evidence="6">
    <location>
        <begin position="881"/>
        <end position="912"/>
    </location>
</feature>
<feature type="domain" description="RRM" evidence="8">
    <location>
        <begin position="562"/>
        <end position="675"/>
    </location>
</feature>
<feature type="compositionally biased region" description="Basic and acidic residues" evidence="7">
    <location>
        <begin position="804"/>
        <end position="814"/>
    </location>
</feature>
<feature type="region of interest" description="Disordered" evidence="7">
    <location>
        <begin position="935"/>
        <end position="1025"/>
    </location>
</feature>
<feature type="compositionally biased region" description="Low complexity" evidence="7">
    <location>
        <begin position="304"/>
        <end position="315"/>
    </location>
</feature>
<feature type="region of interest" description="Disordered" evidence="7">
    <location>
        <begin position="788"/>
        <end position="829"/>
    </location>
</feature>
<keyword evidence="2" id="KW-0677">Repeat</keyword>
<reference evidence="10" key="1">
    <citation type="submission" date="2024-04" db="EMBL/GenBank/DDBJ databases">
        <authorList>
            <person name="Shaw F."/>
            <person name="Minotto A."/>
        </authorList>
    </citation>
    <scope>NUCLEOTIDE SEQUENCE [LARGE SCALE GENOMIC DNA]</scope>
</reference>
<feature type="region of interest" description="Disordered" evidence="7">
    <location>
        <begin position="415"/>
        <end position="466"/>
    </location>
</feature>
<dbReference type="PANTHER" id="PTHR48039">
    <property type="entry name" value="RNA-BINDING MOTIF PROTEIN 14B"/>
    <property type="match status" value="1"/>
</dbReference>
<feature type="region of interest" description="Disordered" evidence="7">
    <location>
        <begin position="55"/>
        <end position="76"/>
    </location>
</feature>
<feature type="compositionally biased region" description="Basic and acidic residues" evidence="7">
    <location>
        <begin position="485"/>
        <end position="498"/>
    </location>
</feature>
<feature type="compositionally biased region" description="Basic and acidic residues" evidence="7">
    <location>
        <begin position="158"/>
        <end position="179"/>
    </location>
</feature>
<dbReference type="InterPro" id="IPR034808">
    <property type="entry name" value="Nop4p_RRM3"/>
</dbReference>
<dbReference type="SUPFAM" id="SSF54928">
    <property type="entry name" value="RNA-binding domain, RBD"/>
    <property type="match status" value="2"/>
</dbReference>